<keyword evidence="2" id="KW-1185">Reference proteome</keyword>
<reference evidence="1 2" key="1">
    <citation type="submission" date="2023-11" db="EMBL/GenBank/DDBJ databases">
        <title>Analysis of the Genomes of Mucilaginibacter gossypii cycad 4 and M. sabulilitoris SNA2: microbes with the potential for plant growth promotion.</title>
        <authorList>
            <person name="Hirsch A.M."/>
            <person name="Humm E."/>
            <person name="Rubbi M."/>
            <person name="Del Vecchio G."/>
            <person name="Ha S.M."/>
            <person name="Pellegrini M."/>
            <person name="Gunsalus R.P."/>
        </authorList>
    </citation>
    <scope>NUCLEOTIDE SEQUENCE [LARGE SCALE GENOMIC DNA]</scope>
    <source>
        <strain evidence="1 2">SNA2</strain>
    </source>
</reference>
<accession>A0ABZ0TJ77</accession>
<proteinExistence type="predicted"/>
<dbReference type="RefSeq" id="WP_321562026.1">
    <property type="nucleotide sequence ID" value="NZ_CP139558.1"/>
</dbReference>
<gene>
    <name evidence="1" type="ORF">SNE25_26440</name>
</gene>
<protein>
    <submittedName>
        <fullName evidence="1">Uncharacterized protein</fullName>
    </submittedName>
</protein>
<sequence>MKTEFYILLSLKTPRGFVDYGQYFFGDDRGTAYGLFSQLKGNQNLKDSCLLHIDLMETVGELPVKVKTICCTLHELAYNCTLIAKEIFRLKNLEEME</sequence>
<name>A0ABZ0TJ77_9SPHI</name>
<evidence type="ECO:0000313" key="1">
    <source>
        <dbReference type="EMBL" id="WPU92866.1"/>
    </source>
</evidence>
<dbReference type="EMBL" id="CP139558">
    <property type="protein sequence ID" value="WPU92866.1"/>
    <property type="molecule type" value="Genomic_DNA"/>
</dbReference>
<evidence type="ECO:0000313" key="2">
    <source>
        <dbReference type="Proteomes" id="UP001324380"/>
    </source>
</evidence>
<organism evidence="1 2">
    <name type="scientific">Mucilaginibacter sabulilitoris</name>
    <dbReference type="NCBI Taxonomy" id="1173583"/>
    <lineage>
        <taxon>Bacteria</taxon>
        <taxon>Pseudomonadati</taxon>
        <taxon>Bacteroidota</taxon>
        <taxon>Sphingobacteriia</taxon>
        <taxon>Sphingobacteriales</taxon>
        <taxon>Sphingobacteriaceae</taxon>
        <taxon>Mucilaginibacter</taxon>
    </lineage>
</organism>
<dbReference type="Proteomes" id="UP001324380">
    <property type="component" value="Chromosome"/>
</dbReference>